<dbReference type="SMART" id="SM00343">
    <property type="entry name" value="ZnF_C2HC"/>
    <property type="match status" value="1"/>
</dbReference>
<reference evidence="5" key="1">
    <citation type="submission" date="2021-01" db="EMBL/GenBank/DDBJ databases">
        <title>Caligus Genome Assembly.</title>
        <authorList>
            <person name="Gallardo-Escarate C."/>
        </authorList>
    </citation>
    <scope>NUCLEOTIDE SEQUENCE [LARGE SCALE GENOMIC DNA]</scope>
</reference>
<dbReference type="AlphaFoldDB" id="A0A7T8JZE6"/>
<feature type="domain" description="CCHC-type" evidence="3">
    <location>
        <begin position="470"/>
        <end position="484"/>
    </location>
</feature>
<evidence type="ECO:0000313" key="5">
    <source>
        <dbReference type="Proteomes" id="UP000595437"/>
    </source>
</evidence>
<accession>A0A7T8JZE6</accession>
<sequence>MSKTRVTKPTTRELQQVETERYEGLLQATSVLSLNDPDPDLLLEAKDAYRRYSDTSDELVVRLRNEARTQEANTCAEKWRQARKRLNGYITRAKVSLPSDVADDISVVSRTTTGTADFSDTVEGQKRAEIYRRLRIGRVTDSYERQRESLELEHSKGELERQKELEFSKRELERQRERDILLAQLEPAEAKLEPVRCSDEQDLDGSMEPFPEIRGKAEHRDRDPGSNLWGHASPTSKRNRLQGLPISASEELEYLRANTSGLPFNTVVNIEACSAACPDNAVKMIWQHFLRTYGDGAVLASSLMSKVHSFERILPDASQGERLLELHQLCMILQSNLGVVRELNFLNDSTGMTHIWEKLPEHLRNRWRKEVSRLLYVQGVQPDFATMVQFVGNAALEFNIPAYVSAQTSSSLNHKTKKIQALTTQVEGQPMTQDQCFLIGHRDHPIIECKTFGRLDVDSRREAAASRGVCFMCFQDGHRSTDCPTKVTCGICGKGHHHLLHKDPPINVPRSFNNVAAAVTGGNTLTLRNKTGPENRKNLCAR</sequence>
<dbReference type="OrthoDB" id="5984724at2759"/>
<keyword evidence="1" id="KW-0862">Zinc</keyword>
<gene>
    <name evidence="4" type="ORF">FKW44_013978</name>
</gene>
<protein>
    <submittedName>
        <fullName evidence="4">Ferredoxin-like protein in nif region</fullName>
    </submittedName>
</protein>
<keyword evidence="5" id="KW-1185">Reference proteome</keyword>
<evidence type="ECO:0000259" key="3">
    <source>
        <dbReference type="PROSITE" id="PS50158"/>
    </source>
</evidence>
<dbReference type="InterPro" id="IPR001878">
    <property type="entry name" value="Znf_CCHC"/>
</dbReference>
<evidence type="ECO:0000256" key="1">
    <source>
        <dbReference type="PROSITE-ProRule" id="PRU00047"/>
    </source>
</evidence>
<keyword evidence="1" id="KW-0863">Zinc-finger</keyword>
<dbReference type="EMBL" id="CP045898">
    <property type="protein sequence ID" value="QQP40059.1"/>
    <property type="molecule type" value="Genomic_DNA"/>
</dbReference>
<evidence type="ECO:0000256" key="2">
    <source>
        <dbReference type="SAM" id="MobiDB-lite"/>
    </source>
</evidence>
<dbReference type="PROSITE" id="PS50158">
    <property type="entry name" value="ZF_CCHC"/>
    <property type="match status" value="1"/>
</dbReference>
<dbReference type="PANTHER" id="PTHR47331">
    <property type="entry name" value="PHD-TYPE DOMAIN-CONTAINING PROTEIN"/>
    <property type="match status" value="1"/>
</dbReference>
<feature type="non-terminal residue" evidence="4">
    <location>
        <position position="1"/>
    </location>
</feature>
<dbReference type="Proteomes" id="UP000595437">
    <property type="component" value="Chromosome 9"/>
</dbReference>
<proteinExistence type="predicted"/>
<dbReference type="GO" id="GO:0008270">
    <property type="term" value="F:zinc ion binding"/>
    <property type="evidence" value="ECO:0007669"/>
    <property type="project" value="UniProtKB-KW"/>
</dbReference>
<dbReference type="GO" id="GO:0003676">
    <property type="term" value="F:nucleic acid binding"/>
    <property type="evidence" value="ECO:0007669"/>
    <property type="project" value="InterPro"/>
</dbReference>
<feature type="region of interest" description="Disordered" evidence="2">
    <location>
        <begin position="216"/>
        <end position="242"/>
    </location>
</feature>
<name>A0A7T8JZE6_CALRO</name>
<organism evidence="4 5">
    <name type="scientific">Caligus rogercresseyi</name>
    <name type="common">Sea louse</name>
    <dbReference type="NCBI Taxonomy" id="217165"/>
    <lineage>
        <taxon>Eukaryota</taxon>
        <taxon>Metazoa</taxon>
        <taxon>Ecdysozoa</taxon>
        <taxon>Arthropoda</taxon>
        <taxon>Crustacea</taxon>
        <taxon>Multicrustacea</taxon>
        <taxon>Hexanauplia</taxon>
        <taxon>Copepoda</taxon>
        <taxon>Siphonostomatoida</taxon>
        <taxon>Caligidae</taxon>
        <taxon>Caligus</taxon>
    </lineage>
</organism>
<evidence type="ECO:0000313" key="4">
    <source>
        <dbReference type="EMBL" id="QQP40059.1"/>
    </source>
</evidence>
<keyword evidence="1" id="KW-0479">Metal-binding</keyword>